<dbReference type="SMART" id="SM00054">
    <property type="entry name" value="EFh"/>
    <property type="match status" value="3"/>
</dbReference>
<evidence type="ECO:0000313" key="8">
    <source>
        <dbReference type="EMBL" id="CAD5122264.1"/>
    </source>
</evidence>
<organism evidence="8 9">
    <name type="scientific">Dimorphilus gyrociliatus</name>
    <dbReference type="NCBI Taxonomy" id="2664684"/>
    <lineage>
        <taxon>Eukaryota</taxon>
        <taxon>Metazoa</taxon>
        <taxon>Spiralia</taxon>
        <taxon>Lophotrochozoa</taxon>
        <taxon>Annelida</taxon>
        <taxon>Polychaeta</taxon>
        <taxon>Polychaeta incertae sedis</taxon>
        <taxon>Dinophilidae</taxon>
        <taxon>Dimorphilus</taxon>
    </lineage>
</organism>
<accession>A0A7I8W152</accession>
<keyword evidence="5" id="KW-0106">Calcium</keyword>
<evidence type="ECO:0000256" key="3">
    <source>
        <dbReference type="ARBA" id="ARBA00022723"/>
    </source>
</evidence>
<reference evidence="8 9" key="1">
    <citation type="submission" date="2020-08" db="EMBL/GenBank/DDBJ databases">
        <authorList>
            <person name="Hejnol A."/>
        </authorList>
    </citation>
    <scope>NUCLEOTIDE SEQUENCE [LARGE SCALE GENOMIC DNA]</scope>
</reference>
<dbReference type="Pfam" id="PF13499">
    <property type="entry name" value="EF-hand_7"/>
    <property type="match status" value="1"/>
</dbReference>
<dbReference type="PRINTS" id="PR00450">
    <property type="entry name" value="RECOVERIN"/>
</dbReference>
<keyword evidence="4" id="KW-0677">Repeat</keyword>
<name>A0A7I8W152_9ANNE</name>
<dbReference type="GO" id="GO:0005509">
    <property type="term" value="F:calcium ion binding"/>
    <property type="evidence" value="ECO:0007669"/>
    <property type="project" value="InterPro"/>
</dbReference>
<comment type="caution">
    <text evidence="8">The sequence shown here is derived from an EMBL/GenBank/DDBJ whole genome shotgun (WGS) entry which is preliminary data.</text>
</comment>
<keyword evidence="9" id="KW-1185">Reference proteome</keyword>
<evidence type="ECO:0000259" key="7">
    <source>
        <dbReference type="PROSITE" id="PS50222"/>
    </source>
</evidence>
<evidence type="ECO:0000256" key="2">
    <source>
        <dbReference type="ARBA" id="ARBA00022707"/>
    </source>
</evidence>
<dbReference type="Pfam" id="PF13833">
    <property type="entry name" value="EF-hand_8"/>
    <property type="match status" value="1"/>
</dbReference>
<evidence type="ECO:0000256" key="4">
    <source>
        <dbReference type="ARBA" id="ARBA00022737"/>
    </source>
</evidence>
<keyword evidence="3" id="KW-0479">Metal-binding</keyword>
<feature type="domain" description="EF-hand" evidence="7">
    <location>
        <begin position="98"/>
        <end position="133"/>
    </location>
</feature>
<dbReference type="AlphaFoldDB" id="A0A7I8W152"/>
<evidence type="ECO:0000256" key="1">
    <source>
        <dbReference type="ARBA" id="ARBA00006049"/>
    </source>
</evidence>
<proteinExistence type="inferred from homology"/>
<gene>
    <name evidence="8" type="ORF">DGYR_LOCUS10091</name>
</gene>
<comment type="similarity">
    <text evidence="1">Belongs to the recoverin family.</text>
</comment>
<keyword evidence="2" id="KW-0519">Myristate</keyword>
<dbReference type="CDD" id="cd00051">
    <property type="entry name" value="EFh"/>
    <property type="match status" value="2"/>
</dbReference>
<evidence type="ECO:0000256" key="5">
    <source>
        <dbReference type="ARBA" id="ARBA00022837"/>
    </source>
</evidence>
<dbReference type="Gene3D" id="1.10.238.10">
    <property type="entry name" value="EF-hand"/>
    <property type="match status" value="1"/>
</dbReference>
<dbReference type="PANTHER" id="PTHR23055">
    <property type="entry name" value="CALCIUM BINDING PROTEINS"/>
    <property type="match status" value="1"/>
</dbReference>
<protein>
    <submittedName>
        <fullName evidence="8">DgyrCDS10709</fullName>
    </submittedName>
</protein>
<evidence type="ECO:0000256" key="6">
    <source>
        <dbReference type="ARBA" id="ARBA00023288"/>
    </source>
</evidence>
<dbReference type="PROSITE" id="PS00018">
    <property type="entry name" value="EF_HAND_1"/>
    <property type="match status" value="3"/>
</dbReference>
<dbReference type="PROSITE" id="PS50222">
    <property type="entry name" value="EF_HAND_2"/>
    <property type="match status" value="2"/>
</dbReference>
<dbReference type="InterPro" id="IPR028846">
    <property type="entry name" value="Recoverin"/>
</dbReference>
<keyword evidence="6" id="KW-0449">Lipoprotein</keyword>
<dbReference type="InterPro" id="IPR018247">
    <property type="entry name" value="EF_Hand_1_Ca_BS"/>
</dbReference>
<dbReference type="EMBL" id="CAJFCJ010000016">
    <property type="protein sequence ID" value="CAD5122264.1"/>
    <property type="molecule type" value="Genomic_DNA"/>
</dbReference>
<evidence type="ECO:0000313" key="9">
    <source>
        <dbReference type="Proteomes" id="UP000549394"/>
    </source>
</evidence>
<dbReference type="OrthoDB" id="191686at2759"/>
<dbReference type="SUPFAM" id="SSF47473">
    <property type="entry name" value="EF-hand"/>
    <property type="match status" value="1"/>
</dbReference>
<dbReference type="Proteomes" id="UP000549394">
    <property type="component" value="Unassembled WGS sequence"/>
</dbReference>
<feature type="domain" description="EF-hand" evidence="7">
    <location>
        <begin position="62"/>
        <end position="97"/>
    </location>
</feature>
<dbReference type="PANTHER" id="PTHR23055:SF178">
    <property type="entry name" value="NEUROCALCIN HOMOLOG"/>
    <property type="match status" value="1"/>
</dbReference>
<dbReference type="InterPro" id="IPR011992">
    <property type="entry name" value="EF-hand-dom_pair"/>
</dbReference>
<sequence length="194" mass="22606">MGNQASALRPEVLTDLEESTAFNADEIREYYRNFLKECPEGRMSMSRDQFKKIYSKLFPTGDANQFAQHVFRTYDRDGNGRIDFREFLNSLHIQKRGTLEEKLTWLFKMYDIDGTGYITEDELGQMLKSLHNLRGKVDEHSMKCLANYILERADINKDKKLSLKEFLEGAKCSNTIKQMLDEAFEASTTPFRKS</sequence>
<dbReference type="FunFam" id="1.10.238.10:FF:000009">
    <property type="entry name" value="Visinin-like protein 1"/>
    <property type="match status" value="1"/>
</dbReference>
<dbReference type="InterPro" id="IPR002048">
    <property type="entry name" value="EF_hand_dom"/>
</dbReference>